<dbReference type="EMBL" id="GISG01088505">
    <property type="protein sequence ID" value="MBA4633820.1"/>
    <property type="molecule type" value="Transcribed_RNA"/>
</dbReference>
<evidence type="ECO:0000313" key="1">
    <source>
        <dbReference type="EMBL" id="MBA4633820.1"/>
    </source>
</evidence>
<dbReference type="AlphaFoldDB" id="A0A7C9D4B0"/>
<organism evidence="1">
    <name type="scientific">Opuntia streptacantha</name>
    <name type="common">Prickly pear cactus</name>
    <name type="synonym">Opuntia cardona</name>
    <dbReference type="NCBI Taxonomy" id="393608"/>
    <lineage>
        <taxon>Eukaryota</taxon>
        <taxon>Viridiplantae</taxon>
        <taxon>Streptophyta</taxon>
        <taxon>Embryophyta</taxon>
        <taxon>Tracheophyta</taxon>
        <taxon>Spermatophyta</taxon>
        <taxon>Magnoliopsida</taxon>
        <taxon>eudicotyledons</taxon>
        <taxon>Gunneridae</taxon>
        <taxon>Pentapetalae</taxon>
        <taxon>Caryophyllales</taxon>
        <taxon>Cactineae</taxon>
        <taxon>Cactaceae</taxon>
        <taxon>Opuntioideae</taxon>
        <taxon>Opuntia</taxon>
    </lineage>
</organism>
<reference evidence="1" key="2">
    <citation type="submission" date="2020-07" db="EMBL/GenBank/DDBJ databases">
        <authorList>
            <person name="Vera ALvarez R."/>
            <person name="Arias-Moreno D.M."/>
            <person name="Jimenez-Jacinto V."/>
            <person name="Jimenez-Bremont J.F."/>
            <person name="Swaminathan K."/>
            <person name="Moose S.P."/>
            <person name="Guerrero-Gonzalez M.L."/>
            <person name="Marino-Ramirez L."/>
            <person name="Landsman D."/>
            <person name="Rodriguez-Kessler M."/>
            <person name="Delgado-Sanchez P."/>
        </authorList>
    </citation>
    <scope>NUCLEOTIDE SEQUENCE</scope>
    <source>
        <tissue evidence="1">Cladode</tissue>
    </source>
</reference>
<protein>
    <submittedName>
        <fullName evidence="1">Uncharacterized protein</fullName>
    </submittedName>
</protein>
<name>A0A7C9D4B0_OPUST</name>
<accession>A0A7C9D4B0</accession>
<proteinExistence type="predicted"/>
<sequence>MRSPNFASHLHVYKLRSMNVDALVYVSKGRLHSSCSNEGKVFAYCCKQKLVKVCSELLEHSSLGFTNVAVPMPFSFFRKTPSSTNRLDKRGIQFNSRLD</sequence>
<reference evidence="1" key="1">
    <citation type="journal article" date="2013" name="J. Plant Res.">
        <title>Effect of fungi and light on seed germination of three Opuntia species from semiarid lands of central Mexico.</title>
        <authorList>
            <person name="Delgado-Sanchez P."/>
            <person name="Jimenez-Bremont J.F."/>
            <person name="Guerrero-Gonzalez Mde L."/>
            <person name="Flores J."/>
        </authorList>
    </citation>
    <scope>NUCLEOTIDE SEQUENCE</scope>
    <source>
        <tissue evidence="1">Cladode</tissue>
    </source>
</reference>